<keyword evidence="2" id="KW-0808">Transferase</keyword>
<dbReference type="Gene3D" id="3.60.10.10">
    <property type="entry name" value="Endonuclease/exonuclease/phosphatase"/>
    <property type="match status" value="1"/>
</dbReference>
<dbReference type="GO" id="GO:0003964">
    <property type="term" value="F:RNA-directed DNA polymerase activity"/>
    <property type="evidence" value="ECO:0007669"/>
    <property type="project" value="UniProtKB-KW"/>
</dbReference>
<protein>
    <submittedName>
        <fullName evidence="2">RNA-directed DNA polymerase, eukaryota, Reverse transcriptase zinc-binding domain protein</fullName>
    </submittedName>
</protein>
<evidence type="ECO:0000313" key="2">
    <source>
        <dbReference type="EMBL" id="PWA89764.1"/>
    </source>
</evidence>
<dbReference type="SUPFAM" id="SSF56219">
    <property type="entry name" value="DNase I-like"/>
    <property type="match status" value="1"/>
</dbReference>
<comment type="caution">
    <text evidence="2">The sequence shown here is derived from an EMBL/GenBank/DDBJ whole genome shotgun (WGS) entry which is preliminary data.</text>
</comment>
<dbReference type="PANTHER" id="PTHR33710">
    <property type="entry name" value="BNAC02G09200D PROTEIN"/>
    <property type="match status" value="1"/>
</dbReference>
<dbReference type="OrthoDB" id="1425980at2759"/>
<proteinExistence type="predicted"/>
<gene>
    <name evidence="2" type="ORF">CTI12_AA106970</name>
</gene>
<evidence type="ECO:0000313" key="3">
    <source>
        <dbReference type="Proteomes" id="UP000245207"/>
    </source>
</evidence>
<keyword evidence="3" id="KW-1185">Reference proteome</keyword>
<dbReference type="InterPro" id="IPR036691">
    <property type="entry name" value="Endo/exonu/phosph_ase_sf"/>
</dbReference>
<organism evidence="2 3">
    <name type="scientific">Artemisia annua</name>
    <name type="common">Sweet wormwood</name>
    <dbReference type="NCBI Taxonomy" id="35608"/>
    <lineage>
        <taxon>Eukaryota</taxon>
        <taxon>Viridiplantae</taxon>
        <taxon>Streptophyta</taxon>
        <taxon>Embryophyta</taxon>
        <taxon>Tracheophyta</taxon>
        <taxon>Spermatophyta</taxon>
        <taxon>Magnoliopsida</taxon>
        <taxon>eudicotyledons</taxon>
        <taxon>Gunneridae</taxon>
        <taxon>Pentapetalae</taxon>
        <taxon>asterids</taxon>
        <taxon>campanulids</taxon>
        <taxon>Asterales</taxon>
        <taxon>Asteraceae</taxon>
        <taxon>Asteroideae</taxon>
        <taxon>Anthemideae</taxon>
        <taxon>Artemisiinae</taxon>
        <taxon>Artemisia</taxon>
    </lineage>
</organism>
<reference evidence="2 3" key="1">
    <citation type="journal article" date="2018" name="Mol. Plant">
        <title>The genome of Artemisia annua provides insight into the evolution of Asteraceae family and artemisinin biosynthesis.</title>
        <authorList>
            <person name="Shen Q."/>
            <person name="Zhang L."/>
            <person name="Liao Z."/>
            <person name="Wang S."/>
            <person name="Yan T."/>
            <person name="Shi P."/>
            <person name="Liu M."/>
            <person name="Fu X."/>
            <person name="Pan Q."/>
            <person name="Wang Y."/>
            <person name="Lv Z."/>
            <person name="Lu X."/>
            <person name="Zhang F."/>
            <person name="Jiang W."/>
            <person name="Ma Y."/>
            <person name="Chen M."/>
            <person name="Hao X."/>
            <person name="Li L."/>
            <person name="Tang Y."/>
            <person name="Lv G."/>
            <person name="Zhou Y."/>
            <person name="Sun X."/>
            <person name="Brodelius P.E."/>
            <person name="Rose J.K.C."/>
            <person name="Tang K."/>
        </authorList>
    </citation>
    <scope>NUCLEOTIDE SEQUENCE [LARGE SCALE GENOMIC DNA]</scope>
    <source>
        <strain evidence="3">cv. Huhao1</strain>
        <tissue evidence="2">Leaf</tissue>
    </source>
</reference>
<keyword evidence="2" id="KW-0548">Nucleotidyltransferase</keyword>
<dbReference type="PANTHER" id="PTHR33710:SF64">
    <property type="entry name" value="ENDONUCLEASE_EXONUCLEASE_PHOSPHATASE DOMAIN-CONTAINING PROTEIN"/>
    <property type="match status" value="1"/>
</dbReference>
<evidence type="ECO:0000256" key="1">
    <source>
        <dbReference type="SAM" id="MobiDB-lite"/>
    </source>
</evidence>
<name>A0A2U1PVI3_ARTAN</name>
<dbReference type="Proteomes" id="UP000245207">
    <property type="component" value="Unassembled WGS sequence"/>
</dbReference>
<feature type="region of interest" description="Disordered" evidence="1">
    <location>
        <begin position="173"/>
        <end position="235"/>
    </location>
</feature>
<accession>A0A2U1PVI3</accession>
<sequence>MGGQYFTWMSKAGTKLSKLDRFLITEDILESLPDIGVTALDCLWSDHNPILLHCNKSDELYHSWFLHEGFDEVVTNEFAFLAQISDGTKLSSHVKLKHLKAKIKEWHVESKNSERAHKQDVVNTLRLLEEKIEASNASHEDRESRIKLLQEVDKLDNLEAQDLIQKAFEATGDASAQASPVDTEEPAQKSQGHPMIHLTPNIASTSHSKRRRSRTNDAITIGIKAAADPKGMRSS</sequence>
<dbReference type="EMBL" id="PKPP01000688">
    <property type="protein sequence ID" value="PWA89764.1"/>
    <property type="molecule type" value="Genomic_DNA"/>
</dbReference>
<dbReference type="AlphaFoldDB" id="A0A2U1PVI3"/>
<keyword evidence="2" id="KW-0695">RNA-directed DNA polymerase</keyword>